<dbReference type="EMBL" id="JBEPCU010001523">
    <property type="protein sequence ID" value="MER6983808.1"/>
    <property type="molecule type" value="Genomic_DNA"/>
</dbReference>
<evidence type="ECO:0000256" key="1">
    <source>
        <dbReference type="SAM" id="MobiDB-lite"/>
    </source>
</evidence>
<evidence type="ECO:0000313" key="2">
    <source>
        <dbReference type="EMBL" id="MER6983808.1"/>
    </source>
</evidence>
<keyword evidence="3" id="KW-1185">Reference proteome</keyword>
<accession>A0ABV1WIY2</accession>
<comment type="caution">
    <text evidence="2">The sequence shown here is derived from an EMBL/GenBank/DDBJ whole genome shotgun (WGS) entry which is preliminary data.</text>
</comment>
<protein>
    <submittedName>
        <fullName evidence="2">Uncharacterized protein</fullName>
    </submittedName>
</protein>
<feature type="region of interest" description="Disordered" evidence="1">
    <location>
        <begin position="1"/>
        <end position="42"/>
    </location>
</feature>
<sequence length="42" mass="4777">MTTSPPPTDGIRPFRLAIPQSDLDDLHDRLDRTPRPHRRTAG</sequence>
<dbReference type="Proteomes" id="UP001458415">
    <property type="component" value="Unassembled WGS sequence"/>
</dbReference>
<feature type="compositionally biased region" description="Basic and acidic residues" evidence="1">
    <location>
        <begin position="24"/>
        <end position="34"/>
    </location>
</feature>
<proteinExistence type="predicted"/>
<reference evidence="2 3" key="1">
    <citation type="submission" date="2024-06" db="EMBL/GenBank/DDBJ databases">
        <title>The Natural Products Discovery Center: Release of the First 8490 Sequenced Strains for Exploring Actinobacteria Biosynthetic Diversity.</title>
        <authorList>
            <person name="Kalkreuter E."/>
            <person name="Kautsar S.A."/>
            <person name="Yang D."/>
            <person name="Bader C.D."/>
            <person name="Teijaro C.N."/>
            <person name="Fluegel L."/>
            <person name="Davis C.M."/>
            <person name="Simpson J.R."/>
            <person name="Lauterbach L."/>
            <person name="Steele A.D."/>
            <person name="Gui C."/>
            <person name="Meng S."/>
            <person name="Li G."/>
            <person name="Viehrig K."/>
            <person name="Ye F."/>
            <person name="Su P."/>
            <person name="Kiefer A.F."/>
            <person name="Nichols A."/>
            <person name="Cepeda A.J."/>
            <person name="Yan W."/>
            <person name="Fan B."/>
            <person name="Jiang Y."/>
            <person name="Adhikari A."/>
            <person name="Zheng C.-J."/>
            <person name="Schuster L."/>
            <person name="Cowan T.M."/>
            <person name="Smanski M.J."/>
            <person name="Chevrette M.G."/>
            <person name="De Carvalho L.P.S."/>
            <person name="Shen B."/>
        </authorList>
    </citation>
    <scope>NUCLEOTIDE SEQUENCE [LARGE SCALE GENOMIC DNA]</scope>
    <source>
        <strain evidence="2 3">NPDC000634</strain>
    </source>
</reference>
<gene>
    <name evidence="2" type="ORF">ABT317_44385</name>
</gene>
<evidence type="ECO:0000313" key="3">
    <source>
        <dbReference type="Proteomes" id="UP001458415"/>
    </source>
</evidence>
<name>A0ABV1WIY2_9ACTN</name>
<organism evidence="2 3">
    <name type="scientific">Streptomyces carpinensis</name>
    <dbReference type="NCBI Taxonomy" id="66369"/>
    <lineage>
        <taxon>Bacteria</taxon>
        <taxon>Bacillati</taxon>
        <taxon>Actinomycetota</taxon>
        <taxon>Actinomycetes</taxon>
        <taxon>Kitasatosporales</taxon>
        <taxon>Streptomycetaceae</taxon>
        <taxon>Streptomyces</taxon>
    </lineage>
</organism>